<keyword evidence="7" id="KW-0333">Golgi apparatus</keyword>
<evidence type="ECO:0008006" key="13">
    <source>
        <dbReference type="Google" id="ProtNLM"/>
    </source>
</evidence>
<keyword evidence="12" id="KW-1185">Reference proteome</keyword>
<evidence type="ECO:0000256" key="5">
    <source>
        <dbReference type="ARBA" id="ARBA00010880"/>
    </source>
</evidence>
<evidence type="ECO:0000256" key="4">
    <source>
        <dbReference type="ARBA" id="ARBA00004601"/>
    </source>
</evidence>
<dbReference type="AlphaFoldDB" id="A0AAU9J307"/>
<comment type="function">
    <text evidence="1">Positive regulator of amino acid starvation-induced autophagy.</text>
</comment>
<dbReference type="PANTHER" id="PTHR21614">
    <property type="entry name" value="SHORT COILED COIL PROTEIN"/>
    <property type="match status" value="1"/>
</dbReference>
<comment type="subcellular location">
    <subcellularLocation>
        <location evidence="3">Cytoplasm</location>
        <location evidence="3">Cytosol</location>
    </subcellularLocation>
    <subcellularLocation>
        <location evidence="2">Golgi apparatus membrane</location>
        <topology evidence="2">Peripheral membrane protein</topology>
        <orientation evidence="2">Cytoplasmic side</orientation>
    </subcellularLocation>
    <subcellularLocation>
        <location evidence="4">Golgi apparatus</location>
        <location evidence="4">trans-Golgi network</location>
    </subcellularLocation>
</comment>
<accession>A0AAU9J307</accession>
<evidence type="ECO:0000313" key="12">
    <source>
        <dbReference type="Proteomes" id="UP001162131"/>
    </source>
</evidence>
<dbReference type="Proteomes" id="UP001162131">
    <property type="component" value="Unassembled WGS sequence"/>
</dbReference>
<reference evidence="11" key="1">
    <citation type="submission" date="2021-09" db="EMBL/GenBank/DDBJ databases">
        <authorList>
            <consortium name="AG Swart"/>
            <person name="Singh M."/>
            <person name="Singh A."/>
            <person name="Seah K."/>
            <person name="Emmerich C."/>
        </authorList>
    </citation>
    <scope>NUCLEOTIDE SEQUENCE</scope>
    <source>
        <strain evidence="11">ATCC30299</strain>
    </source>
</reference>
<evidence type="ECO:0000256" key="7">
    <source>
        <dbReference type="ARBA" id="ARBA00023034"/>
    </source>
</evidence>
<evidence type="ECO:0000256" key="1">
    <source>
        <dbReference type="ARBA" id="ARBA00002743"/>
    </source>
</evidence>
<dbReference type="Gene3D" id="1.20.5.170">
    <property type="match status" value="1"/>
</dbReference>
<dbReference type="GO" id="GO:0005802">
    <property type="term" value="C:trans-Golgi network"/>
    <property type="evidence" value="ECO:0007669"/>
    <property type="project" value="TreeGrafter"/>
</dbReference>
<comment type="similarity">
    <text evidence="5">Belongs to the SCOC family.</text>
</comment>
<name>A0AAU9J307_9CILI</name>
<evidence type="ECO:0000313" key="11">
    <source>
        <dbReference type="EMBL" id="CAG9320116.1"/>
    </source>
</evidence>
<keyword evidence="9" id="KW-0472">Membrane</keyword>
<keyword evidence="6" id="KW-0963">Cytoplasm</keyword>
<gene>
    <name evidence="11" type="ORF">BSTOLATCC_MIC25351</name>
</gene>
<proteinExistence type="inferred from homology"/>
<comment type="caution">
    <text evidence="11">The sequence shown here is derived from an EMBL/GenBank/DDBJ whole genome shotgun (WGS) entry which is preliminary data.</text>
</comment>
<sequence length="72" mass="8235">MSDQGTTKNEYLSKEELIDRILQLQETLQELTGRIESVRNENQSLHDENVVLKEYINNLMVKAGNLGSENLS</sequence>
<dbReference type="GO" id="GO:0000139">
    <property type="term" value="C:Golgi membrane"/>
    <property type="evidence" value="ECO:0007669"/>
    <property type="project" value="UniProtKB-SubCell"/>
</dbReference>
<dbReference type="GO" id="GO:0005829">
    <property type="term" value="C:cytosol"/>
    <property type="evidence" value="ECO:0007669"/>
    <property type="project" value="UniProtKB-SubCell"/>
</dbReference>
<dbReference type="PANTHER" id="PTHR21614:SF0">
    <property type="entry name" value="GEO08385P1"/>
    <property type="match status" value="1"/>
</dbReference>
<evidence type="ECO:0000256" key="6">
    <source>
        <dbReference type="ARBA" id="ARBA00022490"/>
    </source>
</evidence>
<dbReference type="Pfam" id="PF10224">
    <property type="entry name" value="DUF2205"/>
    <property type="match status" value="1"/>
</dbReference>
<protein>
    <recommendedName>
        <fullName evidence="13">Short coiled-coil protein</fullName>
    </recommendedName>
</protein>
<feature type="coiled-coil region" evidence="10">
    <location>
        <begin position="14"/>
        <end position="48"/>
    </location>
</feature>
<evidence type="ECO:0000256" key="2">
    <source>
        <dbReference type="ARBA" id="ARBA00004255"/>
    </source>
</evidence>
<evidence type="ECO:0000256" key="8">
    <source>
        <dbReference type="ARBA" id="ARBA00023054"/>
    </source>
</evidence>
<dbReference type="EMBL" id="CAJZBQ010000024">
    <property type="protein sequence ID" value="CAG9320116.1"/>
    <property type="molecule type" value="Genomic_DNA"/>
</dbReference>
<evidence type="ECO:0000256" key="9">
    <source>
        <dbReference type="ARBA" id="ARBA00023136"/>
    </source>
</evidence>
<evidence type="ECO:0000256" key="10">
    <source>
        <dbReference type="SAM" id="Coils"/>
    </source>
</evidence>
<dbReference type="InterPro" id="IPR019357">
    <property type="entry name" value="SCOC"/>
</dbReference>
<keyword evidence="8 10" id="KW-0175">Coiled coil</keyword>
<organism evidence="11 12">
    <name type="scientific">Blepharisma stoltei</name>
    <dbReference type="NCBI Taxonomy" id="1481888"/>
    <lineage>
        <taxon>Eukaryota</taxon>
        <taxon>Sar</taxon>
        <taxon>Alveolata</taxon>
        <taxon>Ciliophora</taxon>
        <taxon>Postciliodesmatophora</taxon>
        <taxon>Heterotrichea</taxon>
        <taxon>Heterotrichida</taxon>
        <taxon>Blepharismidae</taxon>
        <taxon>Blepharisma</taxon>
    </lineage>
</organism>
<evidence type="ECO:0000256" key="3">
    <source>
        <dbReference type="ARBA" id="ARBA00004514"/>
    </source>
</evidence>